<keyword evidence="7" id="KW-1185">Reference proteome</keyword>
<dbReference type="Proteomes" id="UP000653472">
    <property type="component" value="Unassembled WGS sequence"/>
</dbReference>
<dbReference type="GO" id="GO:0004341">
    <property type="term" value="F:gluconolactonase activity"/>
    <property type="evidence" value="ECO:0007669"/>
    <property type="project" value="TreeGrafter"/>
</dbReference>
<organism evidence="6 7">
    <name type="scientific">Solimonas marina</name>
    <dbReference type="NCBI Taxonomy" id="2714601"/>
    <lineage>
        <taxon>Bacteria</taxon>
        <taxon>Pseudomonadati</taxon>
        <taxon>Pseudomonadota</taxon>
        <taxon>Gammaproteobacteria</taxon>
        <taxon>Nevskiales</taxon>
        <taxon>Nevskiaceae</taxon>
        <taxon>Solimonas</taxon>
    </lineage>
</organism>
<feature type="binding site" evidence="3">
    <location>
        <position position="141"/>
    </location>
    <ligand>
        <name>substrate</name>
    </ligand>
</feature>
<protein>
    <submittedName>
        <fullName evidence="6">SMP-30/gluconolactonase/LRE family protein</fullName>
    </submittedName>
</protein>
<keyword evidence="3" id="KW-0479">Metal-binding</keyword>
<dbReference type="GO" id="GO:0005509">
    <property type="term" value="F:calcium ion binding"/>
    <property type="evidence" value="ECO:0007669"/>
    <property type="project" value="TreeGrafter"/>
</dbReference>
<proteinExistence type="inferred from homology"/>
<comment type="caution">
    <text evidence="6">The sequence shown here is derived from an EMBL/GenBank/DDBJ whole genome shotgun (WGS) entry which is preliminary data.</text>
</comment>
<feature type="binding site" evidence="3">
    <location>
        <position position="189"/>
    </location>
    <ligand>
        <name>a divalent metal cation</name>
        <dbReference type="ChEBI" id="CHEBI:60240"/>
    </ligand>
</feature>
<name>A0A969WCT8_9GAMM</name>
<dbReference type="EMBL" id="JAAVXB010000012">
    <property type="protein sequence ID" value="NKF24193.1"/>
    <property type="molecule type" value="Genomic_DNA"/>
</dbReference>
<evidence type="ECO:0000259" key="5">
    <source>
        <dbReference type="Pfam" id="PF08450"/>
    </source>
</evidence>
<feature type="region of interest" description="Disordered" evidence="4">
    <location>
        <begin position="1"/>
        <end position="37"/>
    </location>
</feature>
<feature type="binding site" evidence="3">
    <location>
        <position position="57"/>
    </location>
    <ligand>
        <name>a divalent metal cation</name>
        <dbReference type="ChEBI" id="CHEBI:60240"/>
    </ligand>
</feature>
<evidence type="ECO:0000256" key="3">
    <source>
        <dbReference type="PIRSR" id="PIRSR605511-2"/>
    </source>
</evidence>
<dbReference type="SUPFAM" id="SSF63829">
    <property type="entry name" value="Calcium-dependent phosphotriesterase"/>
    <property type="match status" value="1"/>
</dbReference>
<feature type="binding site" evidence="3">
    <location>
        <position position="239"/>
    </location>
    <ligand>
        <name>a divalent metal cation</name>
        <dbReference type="ChEBI" id="CHEBI:60240"/>
    </ligand>
</feature>
<sequence>MSITYSRPTSAPTSTSSSAAAAATSSATRTERAAVSRPTIAAGAPRCVWDVGARLGEGVVWSPRRQALYFVDILGRRLHRYTPATDAQESWTFDEEISALAEHARGNELFVTLRSRFAAFDPEQDALRTLHVPRGEHPNNRFNDGKCDAHGRFWAGSTDFACSAATGALYRYDPDGRCTRHHENVHIANGPTWSLDQRTFYFTETGRGTIYAFDFDADRGTLANRRVWLRLADGDGDPDGMTTDAAGRIWIAHWNGACVTAHDPADGRELARIALPVRHVTNVAFGGADLRTLYVTSARGDLDADALAIQPLAGGVFAIDLDVKGLAANTFGS</sequence>
<dbReference type="InterPro" id="IPR013658">
    <property type="entry name" value="SGL"/>
</dbReference>
<dbReference type="GO" id="GO:0019853">
    <property type="term" value="P:L-ascorbic acid biosynthetic process"/>
    <property type="evidence" value="ECO:0007669"/>
    <property type="project" value="TreeGrafter"/>
</dbReference>
<dbReference type="InterPro" id="IPR005511">
    <property type="entry name" value="SMP-30"/>
</dbReference>
<feature type="compositionally biased region" description="Low complexity" evidence="4">
    <location>
        <begin position="1"/>
        <end position="28"/>
    </location>
</feature>
<comment type="cofactor">
    <cofactor evidence="3">
        <name>Zn(2+)</name>
        <dbReference type="ChEBI" id="CHEBI:29105"/>
    </cofactor>
    <text evidence="3">Binds 1 divalent metal cation per subunit.</text>
</comment>
<feature type="active site" description="Proton donor/acceptor" evidence="2">
    <location>
        <position position="239"/>
    </location>
</feature>
<evidence type="ECO:0000256" key="4">
    <source>
        <dbReference type="SAM" id="MobiDB-lite"/>
    </source>
</evidence>
<evidence type="ECO:0000256" key="1">
    <source>
        <dbReference type="ARBA" id="ARBA00008853"/>
    </source>
</evidence>
<comment type="similarity">
    <text evidence="1">Belongs to the SMP-30/CGR1 family.</text>
</comment>
<dbReference type="InterPro" id="IPR011042">
    <property type="entry name" value="6-blade_b-propeller_TolB-like"/>
</dbReference>
<feature type="domain" description="SMP-30/Gluconolactonase/LRE-like region" evidence="5">
    <location>
        <begin position="55"/>
        <end position="299"/>
    </location>
</feature>
<evidence type="ECO:0000313" key="7">
    <source>
        <dbReference type="Proteomes" id="UP000653472"/>
    </source>
</evidence>
<gene>
    <name evidence="6" type="ORF">G7Y82_17915</name>
</gene>
<evidence type="ECO:0000256" key="2">
    <source>
        <dbReference type="PIRSR" id="PIRSR605511-1"/>
    </source>
</evidence>
<feature type="binding site" evidence="3">
    <location>
        <position position="143"/>
    </location>
    <ligand>
        <name>substrate</name>
    </ligand>
</feature>
<dbReference type="AlphaFoldDB" id="A0A969WCT8"/>
<dbReference type="PANTHER" id="PTHR10907:SF47">
    <property type="entry name" value="REGUCALCIN"/>
    <property type="match status" value="1"/>
</dbReference>
<accession>A0A969WCT8</accession>
<reference evidence="6" key="1">
    <citation type="submission" date="2020-03" db="EMBL/GenBank/DDBJ databases">
        <title>Solimonas marina sp. nov., isolated from deep seawater of the Pacific Ocean.</title>
        <authorList>
            <person name="Liu X."/>
            <person name="Lai Q."/>
            <person name="Sun F."/>
            <person name="Gai Y."/>
            <person name="Li G."/>
            <person name="Shao Z."/>
        </authorList>
    </citation>
    <scope>NUCLEOTIDE SEQUENCE</scope>
    <source>
        <strain evidence="6">C16B3</strain>
    </source>
</reference>
<dbReference type="PRINTS" id="PR01790">
    <property type="entry name" value="SMP30FAMILY"/>
</dbReference>
<dbReference type="Gene3D" id="2.120.10.30">
    <property type="entry name" value="TolB, C-terminal domain"/>
    <property type="match status" value="1"/>
</dbReference>
<evidence type="ECO:0000313" key="6">
    <source>
        <dbReference type="EMBL" id="NKF24193.1"/>
    </source>
</evidence>
<dbReference type="Pfam" id="PF08450">
    <property type="entry name" value="SGL"/>
    <property type="match status" value="1"/>
</dbReference>
<dbReference type="PANTHER" id="PTHR10907">
    <property type="entry name" value="REGUCALCIN"/>
    <property type="match status" value="1"/>
</dbReference>
<keyword evidence="3" id="KW-0862">Zinc</keyword>